<gene>
    <name evidence="2" type="ORF">J3U88_32760</name>
</gene>
<proteinExistence type="predicted"/>
<protein>
    <submittedName>
        <fullName evidence="2">Tetratricopeptide repeat protein</fullName>
    </submittedName>
</protein>
<feature type="repeat" description="TPR" evidence="1">
    <location>
        <begin position="6"/>
        <end position="39"/>
    </location>
</feature>
<keyword evidence="3" id="KW-1185">Reference proteome</keyword>
<name>A0A8J7U667_9BACT</name>
<dbReference type="Gene3D" id="1.25.40.10">
    <property type="entry name" value="Tetratricopeptide repeat domain"/>
    <property type="match status" value="1"/>
</dbReference>
<organism evidence="2 3">
    <name type="scientific">Acanthopleuribacter pedis</name>
    <dbReference type="NCBI Taxonomy" id="442870"/>
    <lineage>
        <taxon>Bacteria</taxon>
        <taxon>Pseudomonadati</taxon>
        <taxon>Acidobacteriota</taxon>
        <taxon>Holophagae</taxon>
        <taxon>Acanthopleuribacterales</taxon>
        <taxon>Acanthopleuribacteraceae</taxon>
        <taxon>Acanthopleuribacter</taxon>
    </lineage>
</organism>
<reference evidence="2" key="1">
    <citation type="submission" date="2021-03" db="EMBL/GenBank/DDBJ databases">
        <authorList>
            <person name="Wang G."/>
        </authorList>
    </citation>
    <scope>NUCLEOTIDE SEQUENCE</scope>
    <source>
        <strain evidence="2">KCTC 12899</strain>
    </source>
</reference>
<keyword evidence="1" id="KW-0802">TPR repeat</keyword>
<dbReference type="RefSeq" id="WP_207863400.1">
    <property type="nucleotide sequence ID" value="NZ_JAFREP010000056.1"/>
</dbReference>
<sequence length="124" mass="14295">MDEQQKEFLSLLGFFYLKNGKTEKAGVLFRALLELFPNDAHLQRSLAYTYLVQRKFEQSLLLADRFLDNPGSGPHKAAAFLIKSKAMWGLGQPESARQMLDRFIEYREKTDSVNPTNGDYLPYE</sequence>
<evidence type="ECO:0000313" key="3">
    <source>
        <dbReference type="Proteomes" id="UP000664417"/>
    </source>
</evidence>
<dbReference type="PROSITE" id="PS50005">
    <property type="entry name" value="TPR"/>
    <property type="match status" value="1"/>
</dbReference>
<comment type="caution">
    <text evidence="2">The sequence shown here is derived from an EMBL/GenBank/DDBJ whole genome shotgun (WGS) entry which is preliminary data.</text>
</comment>
<dbReference type="InterPro" id="IPR019734">
    <property type="entry name" value="TPR_rpt"/>
</dbReference>
<dbReference type="EMBL" id="JAFREP010000056">
    <property type="protein sequence ID" value="MBO1323283.1"/>
    <property type="molecule type" value="Genomic_DNA"/>
</dbReference>
<evidence type="ECO:0000256" key="1">
    <source>
        <dbReference type="PROSITE-ProRule" id="PRU00339"/>
    </source>
</evidence>
<accession>A0A8J7U667</accession>
<dbReference type="Pfam" id="PF13174">
    <property type="entry name" value="TPR_6"/>
    <property type="match status" value="1"/>
</dbReference>
<evidence type="ECO:0000313" key="2">
    <source>
        <dbReference type="EMBL" id="MBO1323283.1"/>
    </source>
</evidence>
<dbReference type="SUPFAM" id="SSF48452">
    <property type="entry name" value="TPR-like"/>
    <property type="match status" value="1"/>
</dbReference>
<dbReference type="AlphaFoldDB" id="A0A8J7U667"/>
<dbReference type="Proteomes" id="UP000664417">
    <property type="component" value="Unassembled WGS sequence"/>
</dbReference>
<dbReference type="InterPro" id="IPR011990">
    <property type="entry name" value="TPR-like_helical_dom_sf"/>
</dbReference>